<name>A0ABP1FP06_9CHLO</name>
<keyword evidence="1" id="KW-0812">Transmembrane</keyword>
<reference evidence="2 3" key="1">
    <citation type="submission" date="2024-06" db="EMBL/GenBank/DDBJ databases">
        <authorList>
            <person name="Kraege A."/>
            <person name="Thomma B."/>
        </authorList>
    </citation>
    <scope>NUCLEOTIDE SEQUENCE [LARGE SCALE GENOMIC DNA]</scope>
</reference>
<sequence length="437" mass="49347">MLARLLVLSACIAAVMICGSLFVPAKVPRTSMRMRGLYESLDSDVIQIMRPSTLVIYVYSKTDPEYERNLQFFVQHGMWEGDGCDYAIIVQQDDKLFGPAKLPELPSNARYILHENRCYDWGTIGWAIESGKVDASLYRHIIFMNSSVRGPFLPNYFPKGLHWSRVFTARLSEDVKLVGSTISCETAYMGGKPGNEARHNAHVQSYVMATDQVGLKVLREDGRVLACYEDMSDVIFHAELGASAAILNQGYTIDSLMLRYQGTDWRNQSNWDCNAGLNPYAEFAYDGLLLNPLEVLFVKLKAFQVQTDWMSAMMATTYDRWLSQDGDREVNSNEYKDRKSSYRLSKTIAMLIRGRACFDFDLYRSKSADLAALPDDDALWNHFVRDGQFEGRVYRFTCANPLRDNSIAETVLGEAKAVVAQLMSKPFPSGLPQAAFS</sequence>
<dbReference type="EMBL" id="CAXHTA020000002">
    <property type="protein sequence ID" value="CAL5219787.1"/>
    <property type="molecule type" value="Genomic_DNA"/>
</dbReference>
<organism evidence="2 3">
    <name type="scientific">Coccomyxa viridis</name>
    <dbReference type="NCBI Taxonomy" id="1274662"/>
    <lineage>
        <taxon>Eukaryota</taxon>
        <taxon>Viridiplantae</taxon>
        <taxon>Chlorophyta</taxon>
        <taxon>core chlorophytes</taxon>
        <taxon>Trebouxiophyceae</taxon>
        <taxon>Trebouxiophyceae incertae sedis</taxon>
        <taxon>Coccomyxaceae</taxon>
        <taxon>Coccomyxa</taxon>
    </lineage>
</organism>
<keyword evidence="1" id="KW-0472">Membrane</keyword>
<keyword evidence="3" id="KW-1185">Reference proteome</keyword>
<accession>A0ABP1FP06</accession>
<proteinExistence type="predicted"/>
<keyword evidence="1" id="KW-1133">Transmembrane helix</keyword>
<evidence type="ECO:0000313" key="2">
    <source>
        <dbReference type="EMBL" id="CAL5219787.1"/>
    </source>
</evidence>
<gene>
    <name evidence="2" type="primary">g1692</name>
    <name evidence="2" type="ORF">VP750_LOCUS1446</name>
</gene>
<evidence type="ECO:0000256" key="1">
    <source>
        <dbReference type="SAM" id="Phobius"/>
    </source>
</evidence>
<dbReference type="Proteomes" id="UP001497392">
    <property type="component" value="Unassembled WGS sequence"/>
</dbReference>
<protein>
    <submittedName>
        <fullName evidence="2">G1692 protein</fullName>
    </submittedName>
</protein>
<feature type="transmembrane region" description="Helical" evidence="1">
    <location>
        <begin position="6"/>
        <end position="25"/>
    </location>
</feature>
<comment type="caution">
    <text evidence="2">The sequence shown here is derived from an EMBL/GenBank/DDBJ whole genome shotgun (WGS) entry which is preliminary data.</text>
</comment>
<evidence type="ECO:0000313" key="3">
    <source>
        <dbReference type="Proteomes" id="UP001497392"/>
    </source>
</evidence>